<dbReference type="EMBL" id="JBHUJC010000041">
    <property type="protein sequence ID" value="MFD2277286.1"/>
    <property type="molecule type" value="Genomic_DNA"/>
</dbReference>
<evidence type="ECO:0000313" key="3">
    <source>
        <dbReference type="Proteomes" id="UP001597297"/>
    </source>
</evidence>
<comment type="caution">
    <text evidence="2">The sequence shown here is derived from an EMBL/GenBank/DDBJ whole genome shotgun (WGS) entry which is preliminary data.</text>
</comment>
<proteinExistence type="predicted"/>
<dbReference type="Proteomes" id="UP001597297">
    <property type="component" value="Unassembled WGS sequence"/>
</dbReference>
<evidence type="ECO:0000256" key="1">
    <source>
        <dbReference type="SAM" id="MobiDB-lite"/>
    </source>
</evidence>
<evidence type="ECO:0008006" key="4">
    <source>
        <dbReference type="Google" id="ProtNLM"/>
    </source>
</evidence>
<gene>
    <name evidence="2" type="ORF">ACFSQZ_12465</name>
</gene>
<accession>A0ABW5E476</accession>
<name>A0ABW5E476_9BACT</name>
<protein>
    <recommendedName>
        <fullName evidence="4">Secreted protein</fullName>
    </recommendedName>
</protein>
<evidence type="ECO:0000313" key="2">
    <source>
        <dbReference type="EMBL" id="MFD2277286.1"/>
    </source>
</evidence>
<dbReference type="RefSeq" id="WP_377093931.1">
    <property type="nucleotide sequence ID" value="NZ_JBHSJM010000001.1"/>
</dbReference>
<organism evidence="2 3">
    <name type="scientific">Rubritalea spongiae</name>
    <dbReference type="NCBI Taxonomy" id="430797"/>
    <lineage>
        <taxon>Bacteria</taxon>
        <taxon>Pseudomonadati</taxon>
        <taxon>Verrucomicrobiota</taxon>
        <taxon>Verrucomicrobiia</taxon>
        <taxon>Verrucomicrobiales</taxon>
        <taxon>Rubritaleaceae</taxon>
        <taxon>Rubritalea</taxon>
    </lineage>
</organism>
<reference evidence="3" key="1">
    <citation type="journal article" date="2019" name="Int. J. Syst. Evol. Microbiol.">
        <title>The Global Catalogue of Microorganisms (GCM) 10K type strain sequencing project: providing services to taxonomists for standard genome sequencing and annotation.</title>
        <authorList>
            <consortium name="The Broad Institute Genomics Platform"/>
            <consortium name="The Broad Institute Genome Sequencing Center for Infectious Disease"/>
            <person name="Wu L."/>
            <person name="Ma J."/>
        </authorList>
    </citation>
    <scope>NUCLEOTIDE SEQUENCE [LARGE SCALE GENOMIC DNA]</scope>
    <source>
        <strain evidence="3">JCM 16545</strain>
    </source>
</reference>
<feature type="region of interest" description="Disordered" evidence="1">
    <location>
        <begin position="109"/>
        <end position="130"/>
    </location>
</feature>
<feature type="compositionally biased region" description="Polar residues" evidence="1">
    <location>
        <begin position="113"/>
        <end position="123"/>
    </location>
</feature>
<keyword evidence="3" id="KW-1185">Reference proteome</keyword>
<sequence>MRALLAKLFCLIAAISLIDGHIIALQTYAWVTMLNDRIPEQGVGEALSTTFDGEHPCEHCLAAEDLQTKSQKEKSKAPDMQLSWIKLISPKAEKITLPPAPPYKLLPHLVETLSPSTDHSTSVPSPPPRA</sequence>